<dbReference type="InterPro" id="IPR006638">
    <property type="entry name" value="Elp3/MiaA/NifB-like_rSAM"/>
</dbReference>
<dbReference type="GO" id="GO:0046872">
    <property type="term" value="F:metal ion binding"/>
    <property type="evidence" value="ECO:0007669"/>
    <property type="project" value="UniProtKB-KW"/>
</dbReference>
<protein>
    <submittedName>
        <fullName evidence="5">Radical SAM protein</fullName>
    </submittedName>
</protein>
<dbReference type="InterPro" id="IPR040086">
    <property type="entry name" value="MJ0683-like"/>
</dbReference>
<dbReference type="GO" id="GO:0003824">
    <property type="term" value="F:catalytic activity"/>
    <property type="evidence" value="ECO:0007669"/>
    <property type="project" value="InterPro"/>
</dbReference>
<dbReference type="Gene3D" id="3.80.30.30">
    <property type="match status" value="1"/>
</dbReference>
<evidence type="ECO:0000256" key="1">
    <source>
        <dbReference type="ARBA" id="ARBA00022723"/>
    </source>
</evidence>
<feature type="domain" description="Elp3/MiaA/NifB-like radical SAM core" evidence="4">
    <location>
        <begin position="35"/>
        <end position="248"/>
    </location>
</feature>
<dbReference type="EMBL" id="DQVM01000128">
    <property type="protein sequence ID" value="HIQ30235.1"/>
    <property type="molecule type" value="Genomic_DNA"/>
</dbReference>
<evidence type="ECO:0000313" key="6">
    <source>
        <dbReference type="Proteomes" id="UP000608579"/>
    </source>
</evidence>
<keyword evidence="2" id="KW-0408">Iron</keyword>
<reference evidence="5" key="1">
    <citation type="journal article" date="2020" name="ISME J.">
        <title>Gammaproteobacteria mediating utilization of methyl-, sulfur- and petroleum organic compounds in deep ocean hydrothermal plumes.</title>
        <authorList>
            <person name="Zhou Z."/>
            <person name="Liu Y."/>
            <person name="Pan J."/>
            <person name="Cron B.R."/>
            <person name="Toner B.M."/>
            <person name="Anantharaman K."/>
            <person name="Breier J.A."/>
            <person name="Dick G.J."/>
            <person name="Li M."/>
        </authorList>
    </citation>
    <scope>NUCLEOTIDE SEQUENCE</scope>
    <source>
        <strain evidence="5">SZUA-1515</strain>
    </source>
</reference>
<dbReference type="InterPro" id="IPR058240">
    <property type="entry name" value="rSAM_sf"/>
</dbReference>
<evidence type="ECO:0000256" key="3">
    <source>
        <dbReference type="ARBA" id="ARBA00023014"/>
    </source>
</evidence>
<dbReference type="Proteomes" id="UP000608579">
    <property type="component" value="Unassembled WGS sequence"/>
</dbReference>
<sequence>MAGYRWWSNEVPEHVSKPCKTLLHKFSEAGGEDDEGYTINPYKGCAHRCVYCYATYEWSPDFYDVVIAKSNAHEVLLHDILKEGRRNVTNVLISSATDCYQPAEGKYKLTRKCIEILQRLEIPYTIITKSSTVLRDLDLHRRYKERCSIIWSLTTVDENLKRIIEPNASPARSILKAVRVFSSHGVRVGINLDPIIPGLNDGEEQLRETVEKAVDAGARFVGSAVLRLRSDIWIRLRRLLESEGMYKALRKIEEVYFRYPIKMGYYYLAHPRYVSEKQSYVEMLVKRCGGSYGLAQEDTQHEPCYVKASQLSSNQRRLTLYV</sequence>
<gene>
    <name evidence="5" type="ORF">EYH45_06700</name>
</gene>
<accession>A0A832ZWM7</accession>
<dbReference type="CDD" id="cd01335">
    <property type="entry name" value="Radical_SAM"/>
    <property type="match status" value="1"/>
</dbReference>
<comment type="caution">
    <text evidence="5">The sequence shown here is derived from an EMBL/GenBank/DDBJ whole genome shotgun (WGS) entry which is preliminary data.</text>
</comment>
<dbReference type="AlphaFoldDB" id="A0A832ZWM7"/>
<evidence type="ECO:0000259" key="4">
    <source>
        <dbReference type="SMART" id="SM00729"/>
    </source>
</evidence>
<keyword evidence="1" id="KW-0479">Metal-binding</keyword>
<dbReference type="Pfam" id="PF04055">
    <property type="entry name" value="Radical_SAM"/>
    <property type="match status" value="1"/>
</dbReference>
<dbReference type="PANTHER" id="PTHR43432:SF3">
    <property type="entry name" value="SLR0285 PROTEIN"/>
    <property type="match status" value="1"/>
</dbReference>
<dbReference type="SMART" id="SM00729">
    <property type="entry name" value="Elp3"/>
    <property type="match status" value="1"/>
</dbReference>
<dbReference type="SUPFAM" id="SSF102114">
    <property type="entry name" value="Radical SAM enzymes"/>
    <property type="match status" value="1"/>
</dbReference>
<dbReference type="GO" id="GO:0051536">
    <property type="term" value="F:iron-sulfur cluster binding"/>
    <property type="evidence" value="ECO:0007669"/>
    <property type="project" value="UniProtKB-KW"/>
</dbReference>
<name>A0A832ZWM7_CALS0</name>
<dbReference type="SFLD" id="SFLDS00029">
    <property type="entry name" value="Radical_SAM"/>
    <property type="match status" value="1"/>
</dbReference>
<dbReference type="PANTHER" id="PTHR43432">
    <property type="entry name" value="SLR0285 PROTEIN"/>
    <property type="match status" value="1"/>
</dbReference>
<dbReference type="SFLD" id="SFLDG01084">
    <property type="entry name" value="Uncharacterised_Radical_SAM_Su"/>
    <property type="match status" value="1"/>
</dbReference>
<keyword evidence="3" id="KW-0411">Iron-sulfur</keyword>
<organism evidence="5 6">
    <name type="scientific">Caldiarchaeum subterraneum</name>
    <dbReference type="NCBI Taxonomy" id="311458"/>
    <lineage>
        <taxon>Archaea</taxon>
        <taxon>Nitrososphaerota</taxon>
        <taxon>Candidatus Caldarchaeales</taxon>
        <taxon>Candidatus Caldarchaeaceae</taxon>
        <taxon>Candidatus Caldarchaeum</taxon>
    </lineage>
</organism>
<dbReference type="InterPro" id="IPR007197">
    <property type="entry name" value="rSAM"/>
</dbReference>
<proteinExistence type="predicted"/>
<evidence type="ECO:0000256" key="2">
    <source>
        <dbReference type="ARBA" id="ARBA00023004"/>
    </source>
</evidence>
<evidence type="ECO:0000313" key="5">
    <source>
        <dbReference type="EMBL" id="HIQ30235.1"/>
    </source>
</evidence>